<sequence length="478" mass="53028">MMKRWMMKMRKKKKKMMMKKTRRKLLQMLITKILLEMGKKLEKVMKKLMLMQGLMMMMKKILVPAGELRTIKANLQMLNHQMSILIRTLNVQPCNCSDCGITALKTKYNGKNQSLLNGSYRSENQQSSSDQKNNYDMSLDWGESTQRGRRSKYCTAAEKKEVAGFVQVHGATAAARKFNIPPAVAAYYHRREFKNSVHNRVGRPSGRFSNGPASKTNDPSSGEVRERTDSLTSMPASDNNNQEESSKSNGQSLAQLWQNATGSQNNSVNAYLRGRGRGRPKLIGDELDAELVEHIVKMKQRTPNAHLTASQALIIARSYIASKAPGLLEENGGQVKLKITWAMKLVTRVQEREREIQLGLPPGTLQNLPRSFQENGANNELSPALVDELLGQGHNFFNQQLNVNAILAAATSSAGSTTEDKRNVSGSCNTTATGQSDAAVINAMLGMAAAGNTSDIFGLMDQQQSKEWGPCSEDRIKQ</sequence>
<dbReference type="InterPro" id="IPR038839">
    <property type="entry name" value="Attf-4-like"/>
</dbReference>
<evidence type="ECO:0000313" key="3">
    <source>
        <dbReference type="Proteomes" id="UP000605970"/>
    </source>
</evidence>
<feature type="compositionally biased region" description="Polar residues" evidence="1">
    <location>
        <begin position="115"/>
        <end position="136"/>
    </location>
</feature>
<dbReference type="OrthoDB" id="5866640at2759"/>
<name>A0A8S9ZZA7_9BILA</name>
<reference evidence="2" key="1">
    <citation type="journal article" date="2020" name="Ecol. Evol.">
        <title>Genome structure and content of the rice root-knot nematode (Meloidogyne graminicola).</title>
        <authorList>
            <person name="Phan N.T."/>
            <person name="Danchin E.G.J."/>
            <person name="Klopp C."/>
            <person name="Perfus-Barbeoch L."/>
            <person name="Kozlowski D.K."/>
            <person name="Koutsovoulos G.D."/>
            <person name="Lopez-Roques C."/>
            <person name="Bouchez O."/>
            <person name="Zahm M."/>
            <person name="Besnard G."/>
            <person name="Bellafiore S."/>
        </authorList>
    </citation>
    <scope>NUCLEOTIDE SEQUENCE</scope>
    <source>
        <strain evidence="2">VN-18</strain>
    </source>
</reference>
<feature type="region of interest" description="Disordered" evidence="1">
    <location>
        <begin position="198"/>
        <end position="252"/>
    </location>
</feature>
<dbReference type="EMBL" id="JABEBT010000013">
    <property type="protein sequence ID" value="KAF7638223.1"/>
    <property type="molecule type" value="Genomic_DNA"/>
</dbReference>
<dbReference type="Proteomes" id="UP000605970">
    <property type="component" value="Unassembled WGS sequence"/>
</dbReference>
<comment type="caution">
    <text evidence="2">The sequence shown here is derived from an EMBL/GenBank/DDBJ whole genome shotgun (WGS) entry which is preliminary data.</text>
</comment>
<dbReference type="PANTHER" id="PTHR36522">
    <property type="entry name" value="AT HOOK-CONTAINING PROTEIN ATTF-4"/>
    <property type="match status" value="1"/>
</dbReference>
<dbReference type="PANTHER" id="PTHR36522:SF1">
    <property type="entry name" value="AT HOOK-CONTAINING PROTEIN ATTF-4"/>
    <property type="match status" value="1"/>
</dbReference>
<evidence type="ECO:0000313" key="2">
    <source>
        <dbReference type="EMBL" id="KAF7638223.1"/>
    </source>
</evidence>
<dbReference type="AlphaFoldDB" id="A0A8S9ZZA7"/>
<gene>
    <name evidence="2" type="ORF">Mgra_00002193</name>
</gene>
<protein>
    <submittedName>
        <fullName evidence="2">Uncharacterized protein</fullName>
    </submittedName>
</protein>
<proteinExistence type="predicted"/>
<organism evidence="2 3">
    <name type="scientific">Meloidogyne graminicola</name>
    <dbReference type="NCBI Taxonomy" id="189291"/>
    <lineage>
        <taxon>Eukaryota</taxon>
        <taxon>Metazoa</taxon>
        <taxon>Ecdysozoa</taxon>
        <taxon>Nematoda</taxon>
        <taxon>Chromadorea</taxon>
        <taxon>Rhabditida</taxon>
        <taxon>Tylenchina</taxon>
        <taxon>Tylenchomorpha</taxon>
        <taxon>Tylenchoidea</taxon>
        <taxon>Meloidogynidae</taxon>
        <taxon>Meloidogyninae</taxon>
        <taxon>Meloidogyne</taxon>
    </lineage>
</organism>
<keyword evidence="3" id="KW-1185">Reference proteome</keyword>
<feature type="compositionally biased region" description="Polar residues" evidence="1">
    <location>
        <begin position="207"/>
        <end position="220"/>
    </location>
</feature>
<evidence type="ECO:0000256" key="1">
    <source>
        <dbReference type="SAM" id="MobiDB-lite"/>
    </source>
</evidence>
<accession>A0A8S9ZZA7</accession>
<feature type="region of interest" description="Disordered" evidence="1">
    <location>
        <begin position="115"/>
        <end position="143"/>
    </location>
</feature>
<feature type="compositionally biased region" description="Polar residues" evidence="1">
    <location>
        <begin position="230"/>
        <end position="252"/>
    </location>
</feature>